<proteinExistence type="predicted"/>
<organism evidence="1">
    <name type="scientific">uncultured Poseidoniia archaeon</name>
    <dbReference type="NCBI Taxonomy" id="1697135"/>
    <lineage>
        <taxon>Archaea</taxon>
        <taxon>Methanobacteriati</taxon>
        <taxon>Thermoplasmatota</taxon>
        <taxon>Candidatus Poseidoniia</taxon>
        <taxon>environmental samples</taxon>
    </lineage>
</organism>
<dbReference type="InterPro" id="IPR011047">
    <property type="entry name" value="Quinoprotein_ADH-like_sf"/>
</dbReference>
<reference evidence="1" key="2">
    <citation type="journal article" date="2015" name="ISME J.">
        <title>A new class of marine Euryarchaeota group II from the Mediterranean deep chlorophyll maximum.</title>
        <authorList>
            <person name="Martin-Cuadrado A.B."/>
            <person name="Garcia-Heredia I."/>
            <person name="Molto A.G."/>
            <person name="Lopez-Ubeda R."/>
            <person name="Kimes N."/>
            <person name="Lopez-Garcia P."/>
            <person name="Moreira D."/>
            <person name="Rodriguez-Valera F."/>
        </authorList>
    </citation>
    <scope>NUCLEOTIDE SEQUENCE</scope>
</reference>
<dbReference type="EMBL" id="KP211839">
    <property type="protein sequence ID" value="ANV79569.1"/>
    <property type="molecule type" value="Genomic_DNA"/>
</dbReference>
<accession>A0A1B1TBB7</accession>
<dbReference type="SUPFAM" id="SSF50998">
    <property type="entry name" value="Quinoprotein alcohol dehydrogenase-like"/>
    <property type="match status" value="1"/>
</dbReference>
<protein>
    <submittedName>
        <fullName evidence="1">Uncharacterized protein</fullName>
    </submittedName>
</protein>
<dbReference type="AlphaFoldDB" id="A0A1B1TBB7"/>
<name>A0A1B1TBB7_9ARCH</name>
<evidence type="ECO:0000313" key="1">
    <source>
        <dbReference type="EMBL" id="ANV79569.1"/>
    </source>
</evidence>
<sequence length="349" mass="39104">MTWTISWSWQAPSRIACIASVEGGIAISSGLELILIESNGDIRWSVDMPFKVHAMDYNNGILAVLAAHGFYVISTTDGSMLHEGRSTYGGFTDIASRPGGGWILSGREGQLHLFTHEGKGIRRFDSGKVRRLVGWLDREHLLWQSGDGKLWCGRLAQKYQKRLLEDRIWSWVTKISSGRLLLQASGGDVWEGIPHPFGWDTIDRLQTDSLEPMEGVRCGDGWWILGIEGHLTHISTEEKEEDLVELGKGMGLGDMLEGLTADSMISSTRQGLIRFWTAPHLAQSQREGRFKAAADAALARNWDERRTLFQRARTAEDEGRLSLAVELYQSLGRSEDVRRLLKRQKEGGE</sequence>
<reference evidence="1" key="1">
    <citation type="submission" date="2014-11" db="EMBL/GenBank/DDBJ databases">
        <authorList>
            <person name="Zhu J."/>
            <person name="Qi W."/>
            <person name="Song R."/>
        </authorList>
    </citation>
    <scope>NUCLEOTIDE SEQUENCE</scope>
</reference>